<dbReference type="EMBL" id="UYYB01006104">
    <property type="protein sequence ID" value="VDM67649.1"/>
    <property type="molecule type" value="Genomic_DNA"/>
</dbReference>
<dbReference type="AlphaFoldDB" id="A0A3P7IL68"/>
<sequence>MDSMELMDSPSINAGLLVQYAISNKRTNLGKDYNPDIAAPLVWF</sequence>
<accession>A0A3P7IL68</accession>
<evidence type="ECO:0000313" key="1">
    <source>
        <dbReference type="EMBL" id="VDM67649.1"/>
    </source>
</evidence>
<reference evidence="1 2" key="1">
    <citation type="submission" date="2018-11" db="EMBL/GenBank/DDBJ databases">
        <authorList>
            <consortium name="Pathogen Informatics"/>
        </authorList>
    </citation>
    <scope>NUCLEOTIDE SEQUENCE [LARGE SCALE GENOMIC DNA]</scope>
</reference>
<gene>
    <name evidence="1" type="ORF">SVUK_LOCUS2647</name>
</gene>
<keyword evidence="2" id="KW-1185">Reference proteome</keyword>
<protein>
    <submittedName>
        <fullName evidence="1">Uncharacterized protein</fullName>
    </submittedName>
</protein>
<proteinExistence type="predicted"/>
<evidence type="ECO:0000313" key="2">
    <source>
        <dbReference type="Proteomes" id="UP000270094"/>
    </source>
</evidence>
<organism evidence="1 2">
    <name type="scientific">Strongylus vulgaris</name>
    <name type="common">Blood worm</name>
    <dbReference type="NCBI Taxonomy" id="40348"/>
    <lineage>
        <taxon>Eukaryota</taxon>
        <taxon>Metazoa</taxon>
        <taxon>Ecdysozoa</taxon>
        <taxon>Nematoda</taxon>
        <taxon>Chromadorea</taxon>
        <taxon>Rhabditida</taxon>
        <taxon>Rhabditina</taxon>
        <taxon>Rhabditomorpha</taxon>
        <taxon>Strongyloidea</taxon>
        <taxon>Strongylidae</taxon>
        <taxon>Strongylus</taxon>
    </lineage>
</organism>
<name>A0A3P7IL68_STRVU</name>
<dbReference type="Proteomes" id="UP000270094">
    <property type="component" value="Unassembled WGS sequence"/>
</dbReference>